<proteinExistence type="predicted"/>
<feature type="transmembrane region" description="Helical" evidence="1">
    <location>
        <begin position="893"/>
        <end position="913"/>
    </location>
</feature>
<evidence type="ECO:0000313" key="2">
    <source>
        <dbReference type="EMBL" id="SEQ51215.1"/>
    </source>
</evidence>
<feature type="transmembrane region" description="Helical" evidence="1">
    <location>
        <begin position="521"/>
        <end position="544"/>
    </location>
</feature>
<dbReference type="EMBL" id="FOFO01000041">
    <property type="protein sequence ID" value="SEQ51215.1"/>
    <property type="molecule type" value="Genomic_DNA"/>
</dbReference>
<dbReference type="Gene3D" id="3.30.70.1440">
    <property type="entry name" value="Multidrug efflux transporter AcrB pore domain"/>
    <property type="match status" value="1"/>
</dbReference>
<dbReference type="STRING" id="867345.SAMN05421693_1412"/>
<dbReference type="Gene3D" id="3.30.70.1430">
    <property type="entry name" value="Multidrug efflux transporter AcrB pore domain"/>
    <property type="match status" value="2"/>
</dbReference>
<dbReference type="PANTHER" id="PTHR32063">
    <property type="match status" value="1"/>
</dbReference>
<dbReference type="Pfam" id="PF00873">
    <property type="entry name" value="ACR_tran"/>
    <property type="match status" value="1"/>
</dbReference>
<dbReference type="RefSeq" id="WP_090209507.1">
    <property type="nucleotide sequence ID" value="NZ_FOFO01000041.1"/>
</dbReference>
<gene>
    <name evidence="2" type="ORF">SAMN05421693_1412</name>
</gene>
<dbReference type="GO" id="GO:0005886">
    <property type="term" value="C:plasma membrane"/>
    <property type="evidence" value="ECO:0007669"/>
    <property type="project" value="TreeGrafter"/>
</dbReference>
<dbReference type="Gene3D" id="1.20.1640.10">
    <property type="entry name" value="Multidrug efflux transporter AcrB transmembrane domain"/>
    <property type="match status" value="2"/>
</dbReference>
<evidence type="ECO:0000256" key="1">
    <source>
        <dbReference type="SAM" id="Phobius"/>
    </source>
</evidence>
<dbReference type="Gene3D" id="3.30.70.1320">
    <property type="entry name" value="Multidrug efflux transporter AcrB pore domain like"/>
    <property type="match status" value="1"/>
</dbReference>
<dbReference type="PRINTS" id="PR00702">
    <property type="entry name" value="ACRIFLAVINRP"/>
</dbReference>
<feature type="transmembrane region" description="Helical" evidence="1">
    <location>
        <begin position="869"/>
        <end position="886"/>
    </location>
</feature>
<feature type="transmembrane region" description="Helical" evidence="1">
    <location>
        <begin position="429"/>
        <end position="454"/>
    </location>
</feature>
<feature type="transmembrane region" description="Helical" evidence="1">
    <location>
        <begin position="919"/>
        <end position="943"/>
    </location>
</feature>
<feature type="transmembrane region" description="Helical" evidence="1">
    <location>
        <begin position="460"/>
        <end position="481"/>
    </location>
</feature>
<dbReference type="Gene3D" id="3.30.2090.10">
    <property type="entry name" value="Multidrug efflux transporter AcrB TolC docking domain, DN and DC subdomains"/>
    <property type="match status" value="2"/>
</dbReference>
<feature type="transmembrane region" description="Helical" evidence="1">
    <location>
        <begin position="384"/>
        <end position="408"/>
    </location>
</feature>
<dbReference type="AlphaFoldDB" id="A0A1H9GMA1"/>
<sequence>MARSRGVIPFFLRHPVAANLLVALMLLSGSWALLKLNTQFFPNFALDFVTVQVAWTGASAEDVETGITIPLEQELRTVDGLRSLTSTSALGIASITLEFQAGTDMSLATDQVKDVVAQQRNLPEATETPIVNRIIRYEPIARLLVSGPDLGELRPLVREFERQLLDRGIARIDFSGLPEEEMVIQISTARLLDLGMTLGQVSERIASLSRDLPAGMVGRDDSARQLRSLEQGREAMDFARLPLRSDAEGGLILLGDVAHIERRPRDNQVLVRYQGQPAVEMALQRAERDDALDASAILLDWLETTGETLPPGVHLQVYEQFYEPLVERIGLLLKNGAGGLILVLAILFLFLNGRLALRVALSIPISFTAAFLALWALGGSINMMSLFGFIMSLGIIVDNAIVVSEHAYTQYQRGMNAAQAAQRGAQRMIAPVISASLTTVAAFLPLMLIGGIIGNILFDIPLVVICVILATLVISFLVLPFHLKNSLEQVKPPRPGSFRHRFDQRFDAFREGPFRGLVTRAVAHAGITLAGAVAVLILAMGLLAGGRIGFTFFPAPEGTVVTAAAHFVAGTPPERVEQFLAHVESSLRDTEAELGGNLIRNVVVSLGRGVDTGGPVQAPRGDQFGSLLVELVSPDQRDVRNTRFIREWQSRIQMPAGIELFSITERQAGPPGRDVDIRLTGADPERLKAAGLELAETLNDFPGVFAVEDNMPYGREQLIYRLRPEGLALGLTTESLGGQLRHAFDGALAQIFQEGLEEVEVRVILPDDERHRGVTLERFTVILPGGGMAPLDTVAEFQPRQGFETLRRADGQLAISVSAEVDRALNNAGRVREQLALDVLPALSERHGVTWSFEGRAADQAETLADMRMGLIFALALIYLTLAWVFGSYGWPLVVMAIIPFGLLGALAGHWLLGMEMTILSLFGLFGLTGIVVNNAIILVSFYQSLRAEGLGQDAAIVEASCQRLRAVVLTSFTTIAGLVPLLFERSVQAQFLIPMAVSIVFGLAVATVLVLVVIPALLAVHERLVNR</sequence>
<feature type="transmembrane region" description="Helical" evidence="1">
    <location>
        <begin position="331"/>
        <end position="352"/>
    </location>
</feature>
<reference evidence="2 3" key="1">
    <citation type="submission" date="2016-10" db="EMBL/GenBank/DDBJ databases">
        <authorList>
            <person name="de Groot N.N."/>
        </authorList>
    </citation>
    <scope>NUCLEOTIDE SEQUENCE [LARGE SCALE GENOMIC DNA]</scope>
    <source>
        <strain evidence="2 3">B7-7</strain>
    </source>
</reference>
<accession>A0A1H9GMA1</accession>
<dbReference type="Proteomes" id="UP000199496">
    <property type="component" value="Unassembled WGS sequence"/>
</dbReference>
<dbReference type="SUPFAM" id="SSF82866">
    <property type="entry name" value="Multidrug efflux transporter AcrB transmembrane domain"/>
    <property type="match status" value="2"/>
</dbReference>
<dbReference type="InterPro" id="IPR001036">
    <property type="entry name" value="Acrflvin-R"/>
</dbReference>
<dbReference type="OrthoDB" id="5287122at2"/>
<feature type="transmembrane region" description="Helical" evidence="1">
    <location>
        <begin position="359"/>
        <end position="378"/>
    </location>
</feature>
<keyword evidence="1" id="KW-1133">Transmembrane helix</keyword>
<dbReference type="GO" id="GO:0042910">
    <property type="term" value="F:xenobiotic transmembrane transporter activity"/>
    <property type="evidence" value="ECO:0007669"/>
    <property type="project" value="TreeGrafter"/>
</dbReference>
<feature type="transmembrane region" description="Helical" evidence="1">
    <location>
        <begin position="996"/>
        <end position="1021"/>
    </location>
</feature>
<feature type="transmembrane region" description="Helical" evidence="1">
    <location>
        <begin position="964"/>
        <end position="984"/>
    </location>
</feature>
<dbReference type="InterPro" id="IPR027463">
    <property type="entry name" value="AcrB_DN_DC_subdom"/>
</dbReference>
<dbReference type="PANTHER" id="PTHR32063:SF33">
    <property type="entry name" value="RND SUPERFAMILY EFFLUX PUMP PERMEASE COMPONENT"/>
    <property type="match status" value="1"/>
</dbReference>
<evidence type="ECO:0000313" key="3">
    <source>
        <dbReference type="Proteomes" id="UP000199496"/>
    </source>
</evidence>
<protein>
    <submittedName>
        <fullName evidence="2">Multidrug efflux pump subunit AcrB</fullName>
    </submittedName>
</protein>
<keyword evidence="1" id="KW-0812">Transmembrane</keyword>
<dbReference type="SUPFAM" id="SSF82714">
    <property type="entry name" value="Multidrug efflux transporter AcrB TolC docking domain, DN and DC subdomains"/>
    <property type="match status" value="2"/>
</dbReference>
<organism evidence="2 3">
    <name type="scientific">Ectothiorhodospira magna</name>
    <dbReference type="NCBI Taxonomy" id="867345"/>
    <lineage>
        <taxon>Bacteria</taxon>
        <taxon>Pseudomonadati</taxon>
        <taxon>Pseudomonadota</taxon>
        <taxon>Gammaproteobacteria</taxon>
        <taxon>Chromatiales</taxon>
        <taxon>Ectothiorhodospiraceae</taxon>
        <taxon>Ectothiorhodospira</taxon>
    </lineage>
</organism>
<dbReference type="SUPFAM" id="SSF82693">
    <property type="entry name" value="Multidrug efflux transporter AcrB pore domain, PN1, PN2, PC1 and PC2 subdomains"/>
    <property type="match status" value="1"/>
</dbReference>
<keyword evidence="3" id="KW-1185">Reference proteome</keyword>
<name>A0A1H9GMA1_9GAMM</name>
<keyword evidence="1" id="KW-0472">Membrane</keyword>